<proteinExistence type="predicted"/>
<organism evidence="6 7">
    <name type="scientific">Oryzomicrobium terrae</name>
    <dbReference type="NCBI Taxonomy" id="1735038"/>
    <lineage>
        <taxon>Bacteria</taxon>
        <taxon>Pseudomonadati</taxon>
        <taxon>Pseudomonadota</taxon>
        <taxon>Betaproteobacteria</taxon>
        <taxon>Rhodocyclales</taxon>
        <taxon>Rhodocyclaceae</taxon>
        <taxon>Oryzomicrobium</taxon>
    </lineage>
</organism>
<evidence type="ECO:0000256" key="5">
    <source>
        <dbReference type="SAM" id="Phobius"/>
    </source>
</evidence>
<evidence type="ECO:0000313" key="6">
    <source>
        <dbReference type="EMBL" id="QEL66241.1"/>
    </source>
</evidence>
<dbReference type="InterPro" id="IPR029063">
    <property type="entry name" value="SAM-dependent_MTases_sf"/>
</dbReference>
<evidence type="ECO:0000313" key="7">
    <source>
        <dbReference type="Proteomes" id="UP000323671"/>
    </source>
</evidence>
<accession>A0A5C1EB60</accession>
<dbReference type="SUPFAM" id="SSF53335">
    <property type="entry name" value="S-adenosyl-L-methionine-dependent methyltransferases"/>
    <property type="match status" value="1"/>
</dbReference>
<evidence type="ECO:0000256" key="4">
    <source>
        <dbReference type="SAM" id="MobiDB-lite"/>
    </source>
</evidence>
<dbReference type="Proteomes" id="UP000323671">
    <property type="component" value="Chromosome"/>
</dbReference>
<name>A0A5C1EB60_9RHOO</name>
<feature type="transmembrane region" description="Helical" evidence="5">
    <location>
        <begin position="65"/>
        <end position="84"/>
    </location>
</feature>
<keyword evidence="2 6" id="KW-0808">Transferase</keyword>
<dbReference type="Gene3D" id="3.40.50.150">
    <property type="entry name" value="Vaccinia Virus protein VP39"/>
    <property type="match status" value="1"/>
</dbReference>
<dbReference type="PANTHER" id="PTHR13610:SF9">
    <property type="entry name" value="FI06469P"/>
    <property type="match status" value="1"/>
</dbReference>
<sequence length="290" mass="30896">MSAPSQLPPDDAGTPPDTNAVSDVPAPADATPYPSPRRQLALQGGAIFLVLCIAVPTFGLGNTPWPWGGIAAAIGATALGLAFLTRQPWWWKLIHALFFPLAWAVSGLGIDPGWFLLAAIVLLLIYRGALTGQIPLFLSNRATVAALAEHLPPGARVVDLGAGIGSVVFPLAALRPDLHLRGVENAPLAWFIGRVRQALGPHRANVAWQFGSLWDERLEAVDVVYAFLSPAPMAALWDKVQAELPPGGRLVSNSFPVPDATPEQEVVAGGDHGRHLFFYRVGAERVEAEE</sequence>
<keyword evidence="5" id="KW-0472">Membrane</keyword>
<evidence type="ECO:0000256" key="2">
    <source>
        <dbReference type="ARBA" id="ARBA00022679"/>
    </source>
</evidence>
<dbReference type="AlphaFoldDB" id="A0A5C1EB60"/>
<keyword evidence="5" id="KW-0812">Transmembrane</keyword>
<evidence type="ECO:0000256" key="3">
    <source>
        <dbReference type="ARBA" id="ARBA00022691"/>
    </source>
</evidence>
<dbReference type="KEGG" id="otr:OTERR_27650"/>
<dbReference type="RefSeq" id="WP_187775250.1">
    <property type="nucleotide sequence ID" value="NZ_CP022579.1"/>
</dbReference>
<evidence type="ECO:0000256" key="1">
    <source>
        <dbReference type="ARBA" id="ARBA00022603"/>
    </source>
</evidence>
<dbReference type="InterPro" id="IPR026170">
    <property type="entry name" value="FAM173A/B"/>
</dbReference>
<keyword evidence="3" id="KW-0949">S-adenosyl-L-methionine</keyword>
<keyword evidence="1 6" id="KW-0489">Methyltransferase</keyword>
<protein>
    <submittedName>
        <fullName evidence="6">Putative methyltransferase</fullName>
    </submittedName>
</protein>
<feature type="region of interest" description="Disordered" evidence="4">
    <location>
        <begin position="1"/>
        <end position="33"/>
    </location>
</feature>
<dbReference type="GO" id="GO:0032259">
    <property type="term" value="P:methylation"/>
    <property type="evidence" value="ECO:0007669"/>
    <property type="project" value="UniProtKB-KW"/>
</dbReference>
<dbReference type="PANTHER" id="PTHR13610">
    <property type="entry name" value="METHYLTRANSFERASE DOMAIN-CONTAINING PROTEIN"/>
    <property type="match status" value="1"/>
</dbReference>
<reference evidence="6 7" key="1">
    <citation type="submission" date="2017-07" db="EMBL/GenBank/DDBJ databases">
        <title>Complete genome sequence of Oryzomicrobium terrae TPP412.</title>
        <authorList>
            <person name="Chiu L.-W."/>
            <person name="Lo K.-J."/>
            <person name="Tsai Y.-M."/>
            <person name="Lin S.-S."/>
            <person name="Kuo C.-H."/>
            <person name="Liu C.-T."/>
        </authorList>
    </citation>
    <scope>NUCLEOTIDE SEQUENCE [LARGE SCALE GENOMIC DNA]</scope>
    <source>
        <strain evidence="6 7">TPP412</strain>
    </source>
</reference>
<dbReference type="GO" id="GO:0016279">
    <property type="term" value="F:protein-lysine N-methyltransferase activity"/>
    <property type="evidence" value="ECO:0007669"/>
    <property type="project" value="InterPro"/>
</dbReference>
<gene>
    <name evidence="6" type="ORF">OTERR_27650</name>
</gene>
<feature type="transmembrane region" description="Helical" evidence="5">
    <location>
        <begin position="40"/>
        <end position="59"/>
    </location>
</feature>
<keyword evidence="5" id="KW-1133">Transmembrane helix</keyword>
<feature type="transmembrane region" description="Helical" evidence="5">
    <location>
        <begin position="112"/>
        <end position="130"/>
    </location>
</feature>
<dbReference type="EMBL" id="CP022579">
    <property type="protein sequence ID" value="QEL66241.1"/>
    <property type="molecule type" value="Genomic_DNA"/>
</dbReference>
<keyword evidence="7" id="KW-1185">Reference proteome</keyword>